<feature type="compositionally biased region" description="Polar residues" evidence="12">
    <location>
        <begin position="64"/>
        <end position="82"/>
    </location>
</feature>
<dbReference type="GO" id="GO:0008311">
    <property type="term" value="F:double-stranded DNA 3'-5' DNA exonuclease activity"/>
    <property type="evidence" value="ECO:0007669"/>
    <property type="project" value="UniProtKB-EC"/>
</dbReference>
<evidence type="ECO:0000256" key="7">
    <source>
        <dbReference type="ARBA" id="ARBA00022842"/>
    </source>
</evidence>
<feature type="coiled-coil region" evidence="11">
    <location>
        <begin position="415"/>
        <end position="442"/>
    </location>
</feature>
<comment type="cofactor">
    <cofactor evidence="9">
        <name>Mg(2+)</name>
        <dbReference type="ChEBI" id="CHEBI:18420"/>
    </cofactor>
    <cofactor evidence="9">
        <name>Mn(2+)</name>
        <dbReference type="ChEBI" id="CHEBI:29035"/>
    </cofactor>
    <text evidence="9">Probably binds two magnesium or manganese ions per subunit.</text>
</comment>
<feature type="region of interest" description="Disordered" evidence="12">
    <location>
        <begin position="43"/>
        <end position="88"/>
    </location>
</feature>
<evidence type="ECO:0000256" key="11">
    <source>
        <dbReference type="SAM" id="Coils"/>
    </source>
</evidence>
<proteinExistence type="inferred from homology"/>
<dbReference type="EC" id="3.1.11.2" evidence="3"/>
<feature type="domain" description="Endonuclease/exonuclease/phosphatase" evidence="13">
    <location>
        <begin position="141"/>
        <end position="339"/>
    </location>
</feature>
<evidence type="ECO:0000313" key="14">
    <source>
        <dbReference type="EMBL" id="CAH2247412.1"/>
    </source>
</evidence>
<dbReference type="GO" id="GO:0005634">
    <property type="term" value="C:nucleus"/>
    <property type="evidence" value="ECO:0007669"/>
    <property type="project" value="TreeGrafter"/>
</dbReference>
<feature type="binding site" evidence="9">
    <location>
        <position position="339"/>
    </location>
    <ligand>
        <name>Mg(2+)</name>
        <dbReference type="ChEBI" id="CHEBI:18420"/>
        <label>1</label>
    </ligand>
</feature>
<reference evidence="14" key="1">
    <citation type="submission" date="2022-03" db="EMBL/GenBank/DDBJ databases">
        <authorList>
            <person name="Alioto T."/>
            <person name="Alioto T."/>
            <person name="Gomez Garrido J."/>
        </authorList>
    </citation>
    <scope>NUCLEOTIDE SEQUENCE</scope>
</reference>
<gene>
    <name evidence="14" type="ORF">PECUL_23A005485</name>
</gene>
<keyword evidence="9" id="KW-0464">Manganese</keyword>
<comment type="similarity">
    <text evidence="2">Belongs to the DNA repair enzymes AP/ExoA family.</text>
</comment>
<sequence>MVLPHNINALAAGLRTTLTSEQTNHPTNFAGEQRTATHLPTASTLNFEGGSKQRETKHNHKQTRTNNRQGETTRSRHQPTQTLHDRRISTRAYIAPLRAPSGERLKRPALPAQLPAPGCTPPQPGTTVGHRRRPQPALKLLTINAKGLNSPQKRARALRELKALHVSIAFFQEIHFKTDKWPKFSNKHFPLSFHATNPDLRTKGMAILFSVEVPFQLEEELSDPNGDKTFLKKTLTTLDLFSDGILILGGDFNTPLDPRLDTYAGHSTLPDHVLRGMRTTLHEFQMSDCWRTLHHTEKDYTYYSPPHNSYSCIDYFFLCHRHLDDLLSTTIAPMSWSDHAPVIITITSPTPYQKQWTWRLNELLIEDPLIQTEEQSHIDHFFRTNSTPESTPDKVWEAHNCVKRGILIRHGAQRKKQRTQETANLLRKVADLEKQHKAMLNDNTYAQLIAARAALNSHLSHWITFQYRQAQKTFYEFGNKSGKLLAKALRKARQKCFISEIKLNGATRHTPKEIALGFRLYYKSLYHLPS</sequence>
<evidence type="ECO:0000256" key="8">
    <source>
        <dbReference type="ARBA" id="ARBA00023204"/>
    </source>
</evidence>
<evidence type="ECO:0000256" key="12">
    <source>
        <dbReference type="SAM" id="MobiDB-lite"/>
    </source>
</evidence>
<keyword evidence="4 9" id="KW-0479">Metal-binding</keyword>
<dbReference type="PANTHER" id="PTHR22748:SF26">
    <property type="entry name" value="ENDONUCLEASE_EXONUCLEASE_PHOSPHATASE DOMAIN-CONTAINING PROTEIN"/>
    <property type="match status" value="1"/>
</dbReference>
<evidence type="ECO:0000256" key="10">
    <source>
        <dbReference type="PIRSR" id="PIRSR604808-3"/>
    </source>
</evidence>
<evidence type="ECO:0000256" key="3">
    <source>
        <dbReference type="ARBA" id="ARBA00012115"/>
    </source>
</evidence>
<keyword evidence="8" id="KW-0234">DNA repair</keyword>
<dbReference type="InterPro" id="IPR005135">
    <property type="entry name" value="Endo/exonuclease/phosphatase"/>
</dbReference>
<keyword evidence="7 9" id="KW-0460">Magnesium</keyword>
<evidence type="ECO:0000256" key="1">
    <source>
        <dbReference type="ARBA" id="ARBA00000493"/>
    </source>
</evidence>
<organism evidence="14 15">
    <name type="scientific">Pelobates cultripes</name>
    <name type="common">Western spadefoot toad</name>
    <dbReference type="NCBI Taxonomy" id="61616"/>
    <lineage>
        <taxon>Eukaryota</taxon>
        <taxon>Metazoa</taxon>
        <taxon>Chordata</taxon>
        <taxon>Craniata</taxon>
        <taxon>Vertebrata</taxon>
        <taxon>Euteleostomi</taxon>
        <taxon>Amphibia</taxon>
        <taxon>Batrachia</taxon>
        <taxon>Anura</taxon>
        <taxon>Pelobatoidea</taxon>
        <taxon>Pelobatidae</taxon>
        <taxon>Pelobates</taxon>
    </lineage>
</organism>
<dbReference type="PANTHER" id="PTHR22748">
    <property type="entry name" value="AP ENDONUCLEASE"/>
    <property type="match status" value="1"/>
</dbReference>
<keyword evidence="15" id="KW-1185">Reference proteome</keyword>
<keyword evidence="11" id="KW-0175">Coiled coil</keyword>
<dbReference type="GO" id="GO:0006284">
    <property type="term" value="P:base-excision repair"/>
    <property type="evidence" value="ECO:0007669"/>
    <property type="project" value="TreeGrafter"/>
</dbReference>
<dbReference type="GO" id="GO:0046872">
    <property type="term" value="F:metal ion binding"/>
    <property type="evidence" value="ECO:0007669"/>
    <property type="project" value="UniProtKB-KW"/>
</dbReference>
<dbReference type="CDD" id="cd09076">
    <property type="entry name" value="L1-EN"/>
    <property type="match status" value="1"/>
</dbReference>
<dbReference type="GO" id="GO:0003906">
    <property type="term" value="F:DNA-(apurinic or apyrimidinic site) endonuclease activity"/>
    <property type="evidence" value="ECO:0007669"/>
    <property type="project" value="TreeGrafter"/>
</dbReference>
<feature type="site" description="Interaction with DNA substrate" evidence="10">
    <location>
        <position position="339"/>
    </location>
</feature>
<dbReference type="SUPFAM" id="SSF56219">
    <property type="entry name" value="DNase I-like"/>
    <property type="match status" value="1"/>
</dbReference>
<dbReference type="InterPro" id="IPR004808">
    <property type="entry name" value="AP_endonuc_1"/>
</dbReference>
<comment type="catalytic activity">
    <reaction evidence="1">
        <text>Exonucleolytic cleavage in the 3'- to 5'-direction to yield nucleoside 5'-phosphates.</text>
        <dbReference type="EC" id="3.1.11.2"/>
    </reaction>
</comment>
<evidence type="ECO:0000256" key="6">
    <source>
        <dbReference type="ARBA" id="ARBA00022801"/>
    </source>
</evidence>
<accession>A0AAD1RBG4</accession>
<dbReference type="Pfam" id="PF03372">
    <property type="entry name" value="Exo_endo_phos"/>
    <property type="match status" value="1"/>
</dbReference>
<dbReference type="Gene3D" id="3.60.10.10">
    <property type="entry name" value="Endonuclease/exonuclease/phosphatase"/>
    <property type="match status" value="2"/>
</dbReference>
<keyword evidence="5" id="KW-0227">DNA damage</keyword>
<keyword evidence="6" id="KW-0378">Hydrolase</keyword>
<dbReference type="Proteomes" id="UP001295444">
    <property type="component" value="Chromosome 02"/>
</dbReference>
<feature type="binding site" evidence="9">
    <location>
        <position position="338"/>
    </location>
    <ligand>
        <name>Mg(2+)</name>
        <dbReference type="ChEBI" id="CHEBI:18420"/>
        <label>1</label>
    </ligand>
</feature>
<dbReference type="InterPro" id="IPR036691">
    <property type="entry name" value="Endo/exonu/phosph_ase_sf"/>
</dbReference>
<evidence type="ECO:0000256" key="9">
    <source>
        <dbReference type="PIRSR" id="PIRSR604808-2"/>
    </source>
</evidence>
<evidence type="ECO:0000256" key="4">
    <source>
        <dbReference type="ARBA" id="ARBA00022723"/>
    </source>
</evidence>
<evidence type="ECO:0000256" key="2">
    <source>
        <dbReference type="ARBA" id="ARBA00007092"/>
    </source>
</evidence>
<dbReference type="AlphaFoldDB" id="A0AAD1RBG4"/>
<feature type="region of interest" description="Disordered" evidence="12">
    <location>
        <begin position="112"/>
        <end position="133"/>
    </location>
</feature>
<evidence type="ECO:0000259" key="13">
    <source>
        <dbReference type="Pfam" id="PF03372"/>
    </source>
</evidence>
<protein>
    <recommendedName>
        <fullName evidence="3">exodeoxyribonuclease III</fullName>
        <ecNumber evidence="3">3.1.11.2</ecNumber>
    </recommendedName>
</protein>
<dbReference type="GO" id="GO:0008081">
    <property type="term" value="F:phosphoric diester hydrolase activity"/>
    <property type="evidence" value="ECO:0007669"/>
    <property type="project" value="TreeGrafter"/>
</dbReference>
<evidence type="ECO:0000256" key="5">
    <source>
        <dbReference type="ARBA" id="ARBA00022763"/>
    </source>
</evidence>
<evidence type="ECO:0000313" key="15">
    <source>
        <dbReference type="Proteomes" id="UP001295444"/>
    </source>
</evidence>
<name>A0AAD1RBG4_PELCU</name>
<dbReference type="EMBL" id="OW240913">
    <property type="protein sequence ID" value="CAH2247412.1"/>
    <property type="molecule type" value="Genomic_DNA"/>
</dbReference>
<feature type="site" description="Important for catalytic activity" evidence="10">
    <location>
        <position position="314"/>
    </location>
</feature>